<sequence>MAGSANLCLHRSMELRWATASRAKKIPKRPTGADFSIPVYLTTNPSHVNPALLRHLFISCNRSCHAFPRVDASGRNQIDDRDIASVEKLRIALNHSAVVVSVFCEPRDLPFSGSDDGIEWNMEARFCNFLRRMVPAVSPYNGLLVGFGRAVSDAGLTASIHDVMVIPQLQRMGIGRMIVQRIVRILTGKDIYDIAALCSDDDSLFFEACGFGDDILRSTTMMYTRAVTGSYPGGNEVTKRAAHGRWINPKEERGLHLQTSDTSEQHQLQAALLSHTSAVWLLNQDGGSDKYNCSTQFYFLKLSSC</sequence>
<dbReference type="Pfam" id="PF00583">
    <property type="entry name" value="Acetyltransf_1"/>
    <property type="match status" value="1"/>
</dbReference>
<dbReference type="InterPro" id="IPR039143">
    <property type="entry name" value="GNPNAT1-like"/>
</dbReference>
<name>A0AAN7L3W3_9MYRT</name>
<dbReference type="Gene3D" id="3.40.630.30">
    <property type="match status" value="1"/>
</dbReference>
<gene>
    <name evidence="2" type="ORF">SAY87_018342</name>
</gene>
<protein>
    <recommendedName>
        <fullName evidence="1">N-acetyltransferase domain-containing protein</fullName>
    </recommendedName>
</protein>
<organism evidence="2 3">
    <name type="scientific">Trapa incisa</name>
    <dbReference type="NCBI Taxonomy" id="236973"/>
    <lineage>
        <taxon>Eukaryota</taxon>
        <taxon>Viridiplantae</taxon>
        <taxon>Streptophyta</taxon>
        <taxon>Embryophyta</taxon>
        <taxon>Tracheophyta</taxon>
        <taxon>Spermatophyta</taxon>
        <taxon>Magnoliopsida</taxon>
        <taxon>eudicotyledons</taxon>
        <taxon>Gunneridae</taxon>
        <taxon>Pentapetalae</taxon>
        <taxon>rosids</taxon>
        <taxon>malvids</taxon>
        <taxon>Myrtales</taxon>
        <taxon>Lythraceae</taxon>
        <taxon>Trapa</taxon>
    </lineage>
</organism>
<dbReference type="InterPro" id="IPR016181">
    <property type="entry name" value="Acyl_CoA_acyltransferase"/>
</dbReference>
<evidence type="ECO:0000259" key="1">
    <source>
        <dbReference type="PROSITE" id="PS51186"/>
    </source>
</evidence>
<dbReference type="PANTHER" id="PTHR13355">
    <property type="entry name" value="GLUCOSAMINE 6-PHOSPHATE N-ACETYLTRANSFERASE"/>
    <property type="match status" value="1"/>
</dbReference>
<evidence type="ECO:0000313" key="2">
    <source>
        <dbReference type="EMBL" id="KAK4778155.1"/>
    </source>
</evidence>
<dbReference type="SUPFAM" id="SSF55729">
    <property type="entry name" value="Acyl-CoA N-acyltransferases (Nat)"/>
    <property type="match status" value="1"/>
</dbReference>
<dbReference type="EMBL" id="JAXIOK010000002">
    <property type="protein sequence ID" value="KAK4778155.1"/>
    <property type="molecule type" value="Genomic_DNA"/>
</dbReference>
<dbReference type="PROSITE" id="PS51186">
    <property type="entry name" value="GNAT"/>
    <property type="match status" value="1"/>
</dbReference>
<dbReference type="InterPro" id="IPR000182">
    <property type="entry name" value="GNAT_dom"/>
</dbReference>
<proteinExistence type="predicted"/>
<dbReference type="CDD" id="cd04301">
    <property type="entry name" value="NAT_SF"/>
    <property type="match status" value="1"/>
</dbReference>
<comment type="caution">
    <text evidence="2">The sequence shown here is derived from an EMBL/GenBank/DDBJ whole genome shotgun (WGS) entry which is preliminary data.</text>
</comment>
<feature type="domain" description="N-acetyltransferase" evidence="1">
    <location>
        <begin position="97"/>
        <end position="234"/>
    </location>
</feature>
<dbReference type="PANTHER" id="PTHR13355:SF15">
    <property type="entry name" value="GCN5-RELATED N-ACETYLTRANSFERASE 3, CHLOROPLASTIC"/>
    <property type="match status" value="1"/>
</dbReference>
<dbReference type="Proteomes" id="UP001345219">
    <property type="component" value="Chromosome 14"/>
</dbReference>
<dbReference type="GO" id="GO:0008080">
    <property type="term" value="F:N-acetyltransferase activity"/>
    <property type="evidence" value="ECO:0007669"/>
    <property type="project" value="TreeGrafter"/>
</dbReference>
<dbReference type="AlphaFoldDB" id="A0AAN7L3W3"/>
<accession>A0AAN7L3W3</accession>
<evidence type="ECO:0000313" key="3">
    <source>
        <dbReference type="Proteomes" id="UP001345219"/>
    </source>
</evidence>
<keyword evidence="3" id="KW-1185">Reference proteome</keyword>
<reference evidence="2 3" key="1">
    <citation type="journal article" date="2023" name="Hortic Res">
        <title>Pangenome of water caltrop reveals structural variations and asymmetric subgenome divergence after allopolyploidization.</title>
        <authorList>
            <person name="Zhang X."/>
            <person name="Chen Y."/>
            <person name="Wang L."/>
            <person name="Yuan Y."/>
            <person name="Fang M."/>
            <person name="Shi L."/>
            <person name="Lu R."/>
            <person name="Comes H.P."/>
            <person name="Ma Y."/>
            <person name="Chen Y."/>
            <person name="Huang G."/>
            <person name="Zhou Y."/>
            <person name="Zheng Z."/>
            <person name="Qiu Y."/>
        </authorList>
    </citation>
    <scope>NUCLEOTIDE SEQUENCE [LARGE SCALE GENOMIC DNA]</scope>
    <source>
        <tissue evidence="2">Roots</tissue>
    </source>
</reference>